<comment type="subcellular location">
    <subcellularLocation>
        <location evidence="1">Cell membrane</location>
        <topology evidence="1">Single-pass membrane protein</topology>
    </subcellularLocation>
</comment>
<evidence type="ECO:0000256" key="8">
    <source>
        <dbReference type="ARBA" id="ARBA00022989"/>
    </source>
</evidence>
<keyword evidence="11" id="KW-1015">Disulfide bond</keyword>
<evidence type="ECO:0000313" key="16">
    <source>
        <dbReference type="Proteomes" id="UP000015101"/>
    </source>
</evidence>
<accession>T1G8E7</accession>
<dbReference type="SMART" id="SM00013">
    <property type="entry name" value="LRRNT"/>
    <property type="match status" value="1"/>
</dbReference>
<protein>
    <recommendedName>
        <fullName evidence="13">LRRNT domain-containing protein</fullName>
    </recommendedName>
</protein>
<dbReference type="GO" id="GO:0005886">
    <property type="term" value="C:plasma membrane"/>
    <property type="evidence" value="ECO:0007669"/>
    <property type="project" value="UniProtKB-SubCell"/>
</dbReference>
<evidence type="ECO:0000256" key="10">
    <source>
        <dbReference type="ARBA" id="ARBA00023136"/>
    </source>
</evidence>
<evidence type="ECO:0000256" key="5">
    <source>
        <dbReference type="ARBA" id="ARBA00022692"/>
    </source>
</evidence>
<evidence type="ECO:0000256" key="2">
    <source>
        <dbReference type="ARBA" id="ARBA00022448"/>
    </source>
</evidence>
<dbReference type="HOGENOM" id="CLU_2139653_0_0_1"/>
<keyword evidence="5" id="KW-0812">Transmembrane</keyword>
<name>T1G8E7_HELRO</name>
<dbReference type="EnsemblMetazoa" id="HelroT92351">
    <property type="protein sequence ID" value="HelroP92351"/>
    <property type="gene ID" value="HelroG92351"/>
</dbReference>
<dbReference type="KEGG" id="hro:HELRODRAFT_92351"/>
<dbReference type="GO" id="GO:0034220">
    <property type="term" value="P:monoatomic ion transmembrane transport"/>
    <property type="evidence" value="ECO:0007669"/>
    <property type="project" value="UniProtKB-KW"/>
</dbReference>
<evidence type="ECO:0000256" key="9">
    <source>
        <dbReference type="ARBA" id="ARBA00023065"/>
    </source>
</evidence>
<keyword evidence="10" id="KW-0472">Membrane</keyword>
<reference evidence="16" key="1">
    <citation type="submission" date="2012-12" db="EMBL/GenBank/DDBJ databases">
        <authorList>
            <person name="Hellsten U."/>
            <person name="Grimwood J."/>
            <person name="Chapman J.A."/>
            <person name="Shapiro H."/>
            <person name="Aerts A."/>
            <person name="Otillar R.P."/>
            <person name="Terry A.Y."/>
            <person name="Boore J.L."/>
            <person name="Simakov O."/>
            <person name="Marletaz F."/>
            <person name="Cho S.-J."/>
            <person name="Edsinger-Gonzales E."/>
            <person name="Havlak P."/>
            <person name="Kuo D.-H."/>
            <person name="Larsson T."/>
            <person name="Lv J."/>
            <person name="Arendt D."/>
            <person name="Savage R."/>
            <person name="Osoegawa K."/>
            <person name="de Jong P."/>
            <person name="Lindberg D.R."/>
            <person name="Seaver E.C."/>
            <person name="Weisblat D.A."/>
            <person name="Putnam N.H."/>
            <person name="Grigoriev I.V."/>
            <person name="Rokhsar D.S."/>
        </authorList>
    </citation>
    <scope>NUCLEOTIDE SEQUENCE</scope>
</reference>
<dbReference type="PANTHER" id="PTHR46473:SF10">
    <property type="entry name" value="LD45603P-RELATED"/>
    <property type="match status" value="1"/>
</dbReference>
<keyword evidence="6" id="KW-0732">Signal</keyword>
<proteinExistence type="predicted"/>
<dbReference type="Gene3D" id="3.80.10.10">
    <property type="entry name" value="Ribonuclease Inhibitor"/>
    <property type="match status" value="1"/>
</dbReference>
<evidence type="ECO:0000256" key="6">
    <source>
        <dbReference type="ARBA" id="ARBA00022729"/>
    </source>
</evidence>
<reference evidence="15" key="3">
    <citation type="submission" date="2015-06" db="UniProtKB">
        <authorList>
            <consortium name="EnsemblMetazoa"/>
        </authorList>
    </citation>
    <scope>IDENTIFICATION</scope>
</reference>
<evidence type="ECO:0000256" key="12">
    <source>
        <dbReference type="ARBA" id="ARBA00023303"/>
    </source>
</evidence>
<dbReference type="AlphaFoldDB" id="T1G8E7"/>
<dbReference type="OMA" id="RISVQNF"/>
<keyword evidence="8" id="KW-1133">Transmembrane helix</keyword>
<evidence type="ECO:0000313" key="14">
    <source>
        <dbReference type="EMBL" id="ESO08261.1"/>
    </source>
</evidence>
<dbReference type="RefSeq" id="XP_009013642.1">
    <property type="nucleotide sequence ID" value="XM_009015394.1"/>
</dbReference>
<dbReference type="PROSITE" id="PS51450">
    <property type="entry name" value="LRR"/>
    <property type="match status" value="1"/>
</dbReference>
<dbReference type="Pfam" id="PF01462">
    <property type="entry name" value="LRRNT"/>
    <property type="match status" value="1"/>
</dbReference>
<feature type="domain" description="LRRNT" evidence="13">
    <location>
        <begin position="1"/>
        <end position="34"/>
    </location>
</feature>
<reference evidence="14 16" key="2">
    <citation type="journal article" date="2013" name="Nature">
        <title>Insights into bilaterian evolution from three spiralian genomes.</title>
        <authorList>
            <person name="Simakov O."/>
            <person name="Marletaz F."/>
            <person name="Cho S.J."/>
            <person name="Edsinger-Gonzales E."/>
            <person name="Havlak P."/>
            <person name="Hellsten U."/>
            <person name="Kuo D.H."/>
            <person name="Larsson T."/>
            <person name="Lv J."/>
            <person name="Arendt D."/>
            <person name="Savage R."/>
            <person name="Osoegawa K."/>
            <person name="de Jong P."/>
            <person name="Grimwood J."/>
            <person name="Chapman J.A."/>
            <person name="Shapiro H."/>
            <person name="Aerts A."/>
            <person name="Otillar R.P."/>
            <person name="Terry A.Y."/>
            <person name="Boore J.L."/>
            <person name="Grigoriev I.V."/>
            <person name="Lindberg D.R."/>
            <person name="Seaver E.C."/>
            <person name="Weisblat D.A."/>
            <person name="Putnam N.H."/>
            <person name="Rokhsar D.S."/>
        </authorList>
    </citation>
    <scope>NUCLEOTIDE SEQUENCE</scope>
</reference>
<dbReference type="EMBL" id="AMQM01009208">
    <property type="status" value="NOT_ANNOTATED_CDS"/>
    <property type="molecule type" value="Genomic_DNA"/>
</dbReference>
<dbReference type="InterPro" id="IPR003591">
    <property type="entry name" value="Leu-rich_rpt_typical-subtyp"/>
</dbReference>
<dbReference type="InterPro" id="IPR032675">
    <property type="entry name" value="LRR_dom_sf"/>
</dbReference>
<evidence type="ECO:0000313" key="15">
    <source>
        <dbReference type="EnsemblMetazoa" id="HelroP92351"/>
    </source>
</evidence>
<evidence type="ECO:0000259" key="13">
    <source>
        <dbReference type="SMART" id="SM00013"/>
    </source>
</evidence>
<sequence length="113" mass="12929">CPSPCFCNHPSRIVYCSKKNLTRIPNSIPGNTLQLILNFNQFQSSRISVQNFSNFSSLEHLYLSKCGIEYIEVDTFIVVKKLQWLDLSNNKIRYLKGSAFNGLSLKHLFLNGN</sequence>
<dbReference type="STRING" id="6412.T1G8E7"/>
<dbReference type="GeneID" id="20217344"/>
<dbReference type="SMART" id="SM00369">
    <property type="entry name" value="LRR_TYP"/>
    <property type="match status" value="2"/>
</dbReference>
<evidence type="ECO:0000256" key="7">
    <source>
        <dbReference type="ARBA" id="ARBA00022737"/>
    </source>
</evidence>
<gene>
    <name evidence="15" type="primary">20217344</name>
    <name evidence="14" type="ORF">HELRODRAFT_92351</name>
</gene>
<evidence type="ECO:0000256" key="3">
    <source>
        <dbReference type="ARBA" id="ARBA00022475"/>
    </source>
</evidence>
<dbReference type="EMBL" id="KB096118">
    <property type="protein sequence ID" value="ESO08261.1"/>
    <property type="molecule type" value="Genomic_DNA"/>
</dbReference>
<evidence type="ECO:0000256" key="4">
    <source>
        <dbReference type="ARBA" id="ARBA00022614"/>
    </source>
</evidence>
<keyword evidence="4" id="KW-0433">Leucine-rich repeat</keyword>
<dbReference type="InterPro" id="IPR001611">
    <property type="entry name" value="Leu-rich_rpt"/>
</dbReference>
<dbReference type="PANTHER" id="PTHR46473">
    <property type="entry name" value="GH08155P"/>
    <property type="match status" value="1"/>
</dbReference>
<keyword evidence="16" id="KW-1185">Reference proteome</keyword>
<dbReference type="OrthoDB" id="1394818at2759"/>
<keyword evidence="9" id="KW-0406">Ion transport</keyword>
<dbReference type="InterPro" id="IPR000372">
    <property type="entry name" value="LRRNT"/>
</dbReference>
<dbReference type="InterPro" id="IPR051432">
    <property type="entry name" value="KCNMA1_auxiliary"/>
</dbReference>
<dbReference type="CTD" id="20217344"/>
<dbReference type="eggNOG" id="KOG4237">
    <property type="taxonomic scope" value="Eukaryota"/>
</dbReference>
<keyword evidence="12" id="KW-0407">Ion channel</keyword>
<dbReference type="SUPFAM" id="SSF52058">
    <property type="entry name" value="L domain-like"/>
    <property type="match status" value="1"/>
</dbReference>
<evidence type="ECO:0000256" key="11">
    <source>
        <dbReference type="ARBA" id="ARBA00023157"/>
    </source>
</evidence>
<organism evidence="15 16">
    <name type="scientific">Helobdella robusta</name>
    <name type="common">Californian leech</name>
    <dbReference type="NCBI Taxonomy" id="6412"/>
    <lineage>
        <taxon>Eukaryota</taxon>
        <taxon>Metazoa</taxon>
        <taxon>Spiralia</taxon>
        <taxon>Lophotrochozoa</taxon>
        <taxon>Annelida</taxon>
        <taxon>Clitellata</taxon>
        <taxon>Hirudinea</taxon>
        <taxon>Rhynchobdellida</taxon>
        <taxon>Glossiphoniidae</taxon>
        <taxon>Helobdella</taxon>
    </lineage>
</organism>
<keyword evidence="3" id="KW-1003">Cell membrane</keyword>
<dbReference type="Proteomes" id="UP000015101">
    <property type="component" value="Unassembled WGS sequence"/>
</dbReference>
<evidence type="ECO:0000256" key="1">
    <source>
        <dbReference type="ARBA" id="ARBA00004162"/>
    </source>
</evidence>
<dbReference type="Pfam" id="PF13855">
    <property type="entry name" value="LRR_8"/>
    <property type="match status" value="1"/>
</dbReference>
<keyword evidence="2" id="KW-0813">Transport</keyword>
<dbReference type="InParanoid" id="T1G8E7"/>
<keyword evidence="7" id="KW-0677">Repeat</keyword>